<gene>
    <name evidence="2" type="ORF">C4N9_21600</name>
</gene>
<sequence>MHLILSAVRGLPGQAETALSVAGDVLTIDGVAYDLGPVPEGGRATPAPGDHPFIGLITREGGEIHATVRVMLDDTAAPDQPASPWAVTVTSGPVTIPADR</sequence>
<feature type="region of interest" description="Disordered" evidence="1">
    <location>
        <begin position="79"/>
        <end position="100"/>
    </location>
</feature>
<dbReference type="OrthoDB" id="7873444at2"/>
<protein>
    <submittedName>
        <fullName evidence="2">Uncharacterized protein</fullName>
    </submittedName>
</protein>
<keyword evidence="3" id="KW-1185">Reference proteome</keyword>
<dbReference type="Proteomes" id="UP000244940">
    <property type="component" value="Unassembled WGS sequence"/>
</dbReference>
<dbReference type="AlphaFoldDB" id="A0A2U2C3V2"/>
<dbReference type="RefSeq" id="WP_109535411.1">
    <property type="nucleotide sequence ID" value="NZ_QEYD01000025.1"/>
</dbReference>
<dbReference type="GeneID" id="94367494"/>
<organism evidence="2 3">
    <name type="scientific">Pararhodobacter marinus</name>
    <dbReference type="NCBI Taxonomy" id="2184063"/>
    <lineage>
        <taxon>Bacteria</taxon>
        <taxon>Pseudomonadati</taxon>
        <taxon>Pseudomonadota</taxon>
        <taxon>Alphaproteobacteria</taxon>
        <taxon>Rhodobacterales</taxon>
        <taxon>Paracoccaceae</taxon>
        <taxon>Pararhodobacter</taxon>
    </lineage>
</organism>
<accession>A0A2U2C3V2</accession>
<comment type="caution">
    <text evidence="2">The sequence shown here is derived from an EMBL/GenBank/DDBJ whole genome shotgun (WGS) entry which is preliminary data.</text>
</comment>
<reference evidence="2 3" key="1">
    <citation type="submission" date="2018-05" db="EMBL/GenBank/DDBJ databases">
        <title>Pararhodobacter marina sp. nov., isolated from deep-sea water of the Indian Ocean.</title>
        <authorList>
            <person name="Lai Q.Sr."/>
            <person name="Liu X."/>
            <person name="Shao Z."/>
        </authorList>
    </citation>
    <scope>NUCLEOTIDE SEQUENCE [LARGE SCALE GENOMIC DNA]</scope>
    <source>
        <strain evidence="2 3">CIC4N-9</strain>
    </source>
</reference>
<dbReference type="EMBL" id="QEYD01000025">
    <property type="protein sequence ID" value="PWE26519.1"/>
    <property type="molecule type" value="Genomic_DNA"/>
</dbReference>
<evidence type="ECO:0000313" key="2">
    <source>
        <dbReference type="EMBL" id="PWE26519.1"/>
    </source>
</evidence>
<evidence type="ECO:0000256" key="1">
    <source>
        <dbReference type="SAM" id="MobiDB-lite"/>
    </source>
</evidence>
<proteinExistence type="predicted"/>
<feature type="non-terminal residue" evidence="2">
    <location>
        <position position="100"/>
    </location>
</feature>
<name>A0A2U2C3V2_9RHOB</name>
<evidence type="ECO:0000313" key="3">
    <source>
        <dbReference type="Proteomes" id="UP000244940"/>
    </source>
</evidence>